<feature type="compositionally biased region" description="Acidic residues" evidence="2">
    <location>
        <begin position="611"/>
        <end position="629"/>
    </location>
</feature>
<feature type="compositionally biased region" description="Polar residues" evidence="2">
    <location>
        <begin position="638"/>
        <end position="648"/>
    </location>
</feature>
<accession>A0A1F5L4W5</accession>
<comment type="similarity">
    <text evidence="1">Belongs to the peptidase C14B family.</text>
</comment>
<dbReference type="EMBL" id="LXJU01000034">
    <property type="protein sequence ID" value="OGE47969.1"/>
    <property type="molecule type" value="Genomic_DNA"/>
</dbReference>
<sequence>MSSEEQPTYWVLLVGINYYTQGKAHDRPLRGAVPDIEDVEQMLQSYLEGKRLDITKITARTPDPSHEDTVVLLPDYETIVEKVFCRIQAEAKSGDFFYFHFSGHGGRQARKTEPGSWAGGAWYEVLILDGDRNLPDFELGALLDNIASRGVTIFAILDCCHSGGADRSDEDDGMRGLDEVLPANANIDILAESLFQDENQHYESTDEAASRDVSTKGSHWFRARDYTLLTACHPGEKAREVQDQGRWRGVLTSGMLRAFGQLTAAGGLPTYRVLYEIVRTGMIKEGYEQRCMLHGQGDRFLFGRQTIESVRVGTVRNVGRNVLQIDMGEIHGVSRGDEYEIYPSGAMIGENLNSNNRLAKIKISRVEATQSYAPRPKDIRSIKVGCIIKLVRPVIRLPLYVKVLDEKLLGMLQDMTSEEPSPFNPTLQAITDTSEAAFQVLSKDANYELADMMGTSLRHSAPIPGHPIEEAVRTVCIRLRRIARYRFVAGLVNKNSKLKKSFAFDVSPREVFDEDRVTITYQNLTKSLQAQDLYFTLFNLTSRGAVQLQDAGTLVEPGEKISDDVPMVIPPTLEDDEIEDVLVVVVTTEEPHMECLQSPGLHVEDSGSRGDEDDEEQAEDLADLLDSLDENSRDIQNRGISSWQTQQK</sequence>
<keyword evidence="5" id="KW-1185">Reference proteome</keyword>
<dbReference type="GO" id="GO:0004197">
    <property type="term" value="F:cysteine-type endopeptidase activity"/>
    <property type="evidence" value="ECO:0007669"/>
    <property type="project" value="InterPro"/>
</dbReference>
<dbReference type="InterPro" id="IPR011600">
    <property type="entry name" value="Pept_C14_caspase"/>
</dbReference>
<dbReference type="Gene3D" id="3.40.50.1460">
    <property type="match status" value="1"/>
</dbReference>
<dbReference type="AlphaFoldDB" id="A0A1F5L4W5"/>
<dbReference type="OrthoDB" id="3223806at2759"/>
<dbReference type="InterPro" id="IPR038165">
    <property type="entry name" value="FlgT_C_sf"/>
</dbReference>
<evidence type="ECO:0000256" key="1">
    <source>
        <dbReference type="ARBA" id="ARBA00009005"/>
    </source>
</evidence>
<dbReference type="InterPro" id="IPR050452">
    <property type="entry name" value="Metacaspase"/>
</dbReference>
<comment type="caution">
    <text evidence="4">The sequence shown here is derived from an EMBL/GenBank/DDBJ whole genome shotgun (WGS) entry which is preliminary data.</text>
</comment>
<dbReference type="GO" id="GO:0005737">
    <property type="term" value="C:cytoplasm"/>
    <property type="evidence" value="ECO:0007669"/>
    <property type="project" value="TreeGrafter"/>
</dbReference>
<evidence type="ECO:0000313" key="5">
    <source>
        <dbReference type="Proteomes" id="UP000177622"/>
    </source>
</evidence>
<protein>
    <recommendedName>
        <fullName evidence="3">Peptidase C14 caspase domain-containing protein</fullName>
    </recommendedName>
</protein>
<gene>
    <name evidence="4" type="ORF">PENARI_c034G09889</name>
</gene>
<dbReference type="PANTHER" id="PTHR48104">
    <property type="entry name" value="METACASPASE-4"/>
    <property type="match status" value="1"/>
</dbReference>
<dbReference type="Proteomes" id="UP000177622">
    <property type="component" value="Unassembled WGS sequence"/>
</dbReference>
<dbReference type="PANTHER" id="PTHR48104:SF30">
    <property type="entry name" value="METACASPASE-1"/>
    <property type="match status" value="1"/>
</dbReference>
<organism evidence="4 5">
    <name type="scientific">Penicillium arizonense</name>
    <dbReference type="NCBI Taxonomy" id="1835702"/>
    <lineage>
        <taxon>Eukaryota</taxon>
        <taxon>Fungi</taxon>
        <taxon>Dikarya</taxon>
        <taxon>Ascomycota</taxon>
        <taxon>Pezizomycotina</taxon>
        <taxon>Eurotiomycetes</taxon>
        <taxon>Eurotiomycetidae</taxon>
        <taxon>Eurotiales</taxon>
        <taxon>Aspergillaceae</taxon>
        <taxon>Penicillium</taxon>
    </lineage>
</organism>
<feature type="region of interest" description="Disordered" evidence="2">
    <location>
        <begin position="597"/>
        <end position="648"/>
    </location>
</feature>
<evidence type="ECO:0000256" key="2">
    <source>
        <dbReference type="SAM" id="MobiDB-lite"/>
    </source>
</evidence>
<dbReference type="Gene3D" id="2.40.10.410">
    <property type="entry name" value="FlgT, C-terminal domain"/>
    <property type="match status" value="1"/>
</dbReference>
<dbReference type="GO" id="GO:0006508">
    <property type="term" value="P:proteolysis"/>
    <property type="evidence" value="ECO:0007669"/>
    <property type="project" value="InterPro"/>
</dbReference>
<dbReference type="Pfam" id="PF00656">
    <property type="entry name" value="Peptidase_C14"/>
    <property type="match status" value="1"/>
</dbReference>
<dbReference type="GeneID" id="34581474"/>
<dbReference type="RefSeq" id="XP_022483426.1">
    <property type="nucleotide sequence ID" value="XM_022636740.1"/>
</dbReference>
<feature type="domain" description="Peptidase C14 caspase" evidence="3">
    <location>
        <begin position="10"/>
        <end position="263"/>
    </location>
</feature>
<evidence type="ECO:0000313" key="4">
    <source>
        <dbReference type="EMBL" id="OGE47969.1"/>
    </source>
</evidence>
<proteinExistence type="inferred from homology"/>
<reference evidence="4 5" key="1">
    <citation type="journal article" date="2016" name="Sci. Rep.">
        <title>Penicillium arizonense, a new, genome sequenced fungal species, reveals a high chemical diversity in secreted metabolites.</title>
        <authorList>
            <person name="Grijseels S."/>
            <person name="Nielsen J.C."/>
            <person name="Randelovic M."/>
            <person name="Nielsen J."/>
            <person name="Nielsen K.F."/>
            <person name="Workman M."/>
            <person name="Frisvad J.C."/>
        </authorList>
    </citation>
    <scope>NUCLEOTIDE SEQUENCE [LARGE SCALE GENOMIC DNA]</scope>
    <source>
        <strain evidence="4 5">CBS 141311</strain>
    </source>
</reference>
<evidence type="ECO:0000259" key="3">
    <source>
        <dbReference type="Pfam" id="PF00656"/>
    </source>
</evidence>
<name>A0A1F5L4W5_PENAI</name>